<protein>
    <submittedName>
        <fullName evidence="2">Uncharacterized protein</fullName>
    </submittedName>
</protein>
<proteinExistence type="predicted"/>
<evidence type="ECO:0000313" key="2">
    <source>
        <dbReference type="EMBL" id="GFC98780.1"/>
    </source>
</evidence>
<feature type="region of interest" description="Disordered" evidence="1">
    <location>
        <begin position="1"/>
        <end position="32"/>
    </location>
</feature>
<feature type="region of interest" description="Disordered" evidence="1">
    <location>
        <begin position="56"/>
        <end position="81"/>
    </location>
</feature>
<name>A0A699SME9_TANCI</name>
<gene>
    <name evidence="2" type="ORF">Tci_870750</name>
</gene>
<organism evidence="2">
    <name type="scientific">Tanacetum cinerariifolium</name>
    <name type="common">Dalmatian daisy</name>
    <name type="synonym">Chrysanthemum cinerariifolium</name>
    <dbReference type="NCBI Taxonomy" id="118510"/>
    <lineage>
        <taxon>Eukaryota</taxon>
        <taxon>Viridiplantae</taxon>
        <taxon>Streptophyta</taxon>
        <taxon>Embryophyta</taxon>
        <taxon>Tracheophyta</taxon>
        <taxon>Spermatophyta</taxon>
        <taxon>Magnoliopsida</taxon>
        <taxon>eudicotyledons</taxon>
        <taxon>Gunneridae</taxon>
        <taxon>Pentapetalae</taxon>
        <taxon>asterids</taxon>
        <taxon>campanulids</taxon>
        <taxon>Asterales</taxon>
        <taxon>Asteraceae</taxon>
        <taxon>Asteroideae</taxon>
        <taxon>Anthemideae</taxon>
        <taxon>Anthemidinae</taxon>
        <taxon>Tanacetum</taxon>
    </lineage>
</organism>
<sequence length="100" mass="10707">MLFTIRKRTSVSSDTPTSVGPSHKRCRSPATSLSTAALSPTALVLKQADHLLSHKRFKDSSAPSHQEVSIEDSTEAGTEGGIKVTIEDAIELDISPFLSE</sequence>
<comment type="caution">
    <text evidence="2">The sequence shown here is derived from an EMBL/GenBank/DDBJ whole genome shotgun (WGS) entry which is preliminary data.</text>
</comment>
<dbReference type="EMBL" id="BKCJ011174131">
    <property type="protein sequence ID" value="GFC98780.1"/>
    <property type="molecule type" value="Genomic_DNA"/>
</dbReference>
<feature type="compositionally biased region" description="Polar residues" evidence="1">
    <location>
        <begin position="10"/>
        <end position="20"/>
    </location>
</feature>
<accession>A0A699SME9</accession>
<evidence type="ECO:0000256" key="1">
    <source>
        <dbReference type="SAM" id="MobiDB-lite"/>
    </source>
</evidence>
<dbReference type="AlphaFoldDB" id="A0A699SME9"/>
<reference evidence="2" key="1">
    <citation type="journal article" date="2019" name="Sci. Rep.">
        <title>Draft genome of Tanacetum cinerariifolium, the natural source of mosquito coil.</title>
        <authorList>
            <person name="Yamashiro T."/>
            <person name="Shiraishi A."/>
            <person name="Satake H."/>
            <person name="Nakayama K."/>
        </authorList>
    </citation>
    <scope>NUCLEOTIDE SEQUENCE</scope>
</reference>